<feature type="domain" description="ODP" evidence="1">
    <location>
        <begin position="22"/>
        <end position="175"/>
    </location>
</feature>
<evidence type="ECO:0000259" key="1">
    <source>
        <dbReference type="Pfam" id="PF19583"/>
    </source>
</evidence>
<dbReference type="SUPFAM" id="SSF56281">
    <property type="entry name" value="Metallo-hydrolase/oxidoreductase"/>
    <property type="match status" value="1"/>
</dbReference>
<dbReference type="InterPro" id="IPR045761">
    <property type="entry name" value="ODP_dom"/>
</dbReference>
<evidence type="ECO:0000313" key="2">
    <source>
        <dbReference type="EMBL" id="MBC3802902.1"/>
    </source>
</evidence>
<gene>
    <name evidence="2" type="ORF">GH808_00400</name>
</gene>
<organism evidence="2 3">
    <name type="scientific">Acetobacterium fimetarium</name>
    <dbReference type="NCBI Taxonomy" id="52691"/>
    <lineage>
        <taxon>Bacteria</taxon>
        <taxon>Bacillati</taxon>
        <taxon>Bacillota</taxon>
        <taxon>Clostridia</taxon>
        <taxon>Eubacteriales</taxon>
        <taxon>Eubacteriaceae</taxon>
        <taxon>Acetobacterium</taxon>
    </lineage>
</organism>
<protein>
    <submittedName>
        <fullName evidence="2">MBL fold metallo-hydrolase</fullName>
    </submittedName>
</protein>
<dbReference type="InterPro" id="IPR036866">
    <property type="entry name" value="RibonucZ/Hydroxyglut_hydro"/>
</dbReference>
<dbReference type="Proteomes" id="UP000603234">
    <property type="component" value="Unassembled WGS sequence"/>
</dbReference>
<comment type="caution">
    <text evidence="2">The sequence shown here is derived from an EMBL/GenBank/DDBJ whole genome shotgun (WGS) entry which is preliminary data.</text>
</comment>
<name>A0ABR6WQK4_9FIRM</name>
<dbReference type="RefSeq" id="WP_186840824.1">
    <property type="nucleotide sequence ID" value="NZ_WJBC01000001.1"/>
</dbReference>
<proteinExistence type="predicted"/>
<dbReference type="EMBL" id="WJBC01000001">
    <property type="protein sequence ID" value="MBC3802902.1"/>
    <property type="molecule type" value="Genomic_DNA"/>
</dbReference>
<dbReference type="Gene3D" id="3.60.15.10">
    <property type="entry name" value="Ribonuclease Z/Hydroxyacylglutathione hydrolase-like"/>
    <property type="match status" value="1"/>
</dbReference>
<keyword evidence="3" id="KW-1185">Reference proteome</keyword>
<sequence>MTKIYDNLFQFTDYIQPYQLSLHQYLLLTEEPILIHTGTVRQSKAVLPKIKELLGDRTLKFIFVSHFESDECGGLSVYLKSFPDVITVCSEITARQLCGFGYTGKAIPKKNGETLIGNDFAFTCVGYPSEIHLQDGLLFMEHRSGIFFSSDLMFRFGDAHGQKMDSNWQEEVSSIGLERVASPERLSRMKAELLHFSPEFIAVGHGPCVNLQ</sequence>
<dbReference type="Pfam" id="PF19583">
    <property type="entry name" value="ODP"/>
    <property type="match status" value="1"/>
</dbReference>
<evidence type="ECO:0000313" key="3">
    <source>
        <dbReference type="Proteomes" id="UP000603234"/>
    </source>
</evidence>
<reference evidence="2 3" key="1">
    <citation type="journal article" date="2020" name="mSystems">
        <title>Defining Genomic and Predicted Metabolic Features of the Acetobacterium Genus.</title>
        <authorList>
            <person name="Ross D.E."/>
            <person name="Marshall C.W."/>
            <person name="Gulliver D."/>
            <person name="May H.D."/>
            <person name="Norman R.S."/>
        </authorList>
    </citation>
    <scope>NUCLEOTIDE SEQUENCE [LARGE SCALE GENOMIC DNA]</scope>
    <source>
        <strain evidence="2 3">DSM 8238</strain>
    </source>
</reference>
<accession>A0ABR6WQK4</accession>